<name>A0ABV3ZH14_9BACT</name>
<comment type="caution">
    <text evidence="9">The sequence shown here is derived from an EMBL/GenBank/DDBJ whole genome shotgun (WGS) entry which is preliminary data.</text>
</comment>
<organism evidence="9 10">
    <name type="scientific">Danxiaibacter flavus</name>
    <dbReference type="NCBI Taxonomy" id="3049108"/>
    <lineage>
        <taxon>Bacteria</taxon>
        <taxon>Pseudomonadati</taxon>
        <taxon>Bacteroidota</taxon>
        <taxon>Chitinophagia</taxon>
        <taxon>Chitinophagales</taxon>
        <taxon>Chitinophagaceae</taxon>
        <taxon>Danxiaibacter</taxon>
    </lineage>
</organism>
<dbReference type="PANTHER" id="PTHR34390:SF2">
    <property type="entry name" value="SUCCINATE TRANSPORTER SUBUNIT YJJP-RELATED"/>
    <property type="match status" value="1"/>
</dbReference>
<dbReference type="InterPro" id="IPR050539">
    <property type="entry name" value="ThrE_Dicarb/AminoAcid_Exp"/>
</dbReference>
<dbReference type="PANTHER" id="PTHR34390">
    <property type="entry name" value="UPF0442 PROTEIN YJJB-RELATED"/>
    <property type="match status" value="1"/>
</dbReference>
<proteinExistence type="inferred from homology"/>
<evidence type="ECO:0000256" key="3">
    <source>
        <dbReference type="ARBA" id="ARBA00022692"/>
    </source>
</evidence>
<feature type="transmembrane region" description="Helical" evidence="7">
    <location>
        <begin position="209"/>
        <end position="226"/>
    </location>
</feature>
<evidence type="ECO:0000256" key="7">
    <source>
        <dbReference type="SAM" id="Phobius"/>
    </source>
</evidence>
<dbReference type="RefSeq" id="WP_369330506.1">
    <property type="nucleotide sequence ID" value="NZ_JAULBC010000005.1"/>
</dbReference>
<evidence type="ECO:0000256" key="1">
    <source>
        <dbReference type="ARBA" id="ARBA00004651"/>
    </source>
</evidence>
<comment type="similarity">
    <text evidence="6">Belongs to the ThrE exporter (TC 2.A.79) family.</text>
</comment>
<dbReference type="Pfam" id="PF06738">
    <property type="entry name" value="ThrE"/>
    <property type="match status" value="1"/>
</dbReference>
<feature type="transmembrane region" description="Helical" evidence="7">
    <location>
        <begin position="128"/>
        <end position="144"/>
    </location>
</feature>
<accession>A0ABV3ZH14</accession>
<evidence type="ECO:0000256" key="5">
    <source>
        <dbReference type="ARBA" id="ARBA00023136"/>
    </source>
</evidence>
<feature type="transmembrane region" description="Helical" evidence="7">
    <location>
        <begin position="174"/>
        <end position="197"/>
    </location>
</feature>
<evidence type="ECO:0000313" key="9">
    <source>
        <dbReference type="EMBL" id="MEX6689098.1"/>
    </source>
</evidence>
<gene>
    <name evidence="9" type="ORF">QTN47_16435</name>
</gene>
<dbReference type="InterPro" id="IPR010619">
    <property type="entry name" value="ThrE-like_N"/>
</dbReference>
<protein>
    <submittedName>
        <fullName evidence="9">Threonine/serine exporter family protein</fullName>
    </submittedName>
</protein>
<comment type="subcellular location">
    <subcellularLocation>
        <location evidence="1">Cell membrane</location>
        <topology evidence="1">Multi-pass membrane protein</topology>
    </subcellularLocation>
</comment>
<feature type="transmembrane region" description="Helical" evidence="7">
    <location>
        <begin position="238"/>
        <end position="260"/>
    </location>
</feature>
<sequence length="263" mass="28907">MEQTTSISHKENTERIADLLLSIGVLLLSSGSNSRRMNVNISRIANAWNCKIELFSSFTGIMVSLKDKENSNLVTKFKRVAHHGVHYGIVSQISVLSWRVKDEQLSFEEVERELEIISKMPHRPAGQIYFGIGIACASLCMLMHGDYKNALVAFVASCAGLYFRRLLAGLKFNVLICIVPASFVTSLIAGMDVLYHFGKTPESTLATSVLYLIPGVPLLNAIMDMIEGHIPTAMARGLYAACILLGIAIGMILSMMLIGFSNY</sequence>
<dbReference type="Proteomes" id="UP001560573">
    <property type="component" value="Unassembled WGS sequence"/>
</dbReference>
<feature type="transmembrane region" description="Helical" evidence="7">
    <location>
        <begin position="150"/>
        <end position="167"/>
    </location>
</feature>
<feature type="domain" description="Threonine/serine exporter-like N-terminal" evidence="8">
    <location>
        <begin position="18"/>
        <end position="257"/>
    </location>
</feature>
<dbReference type="EMBL" id="JAULBC010000005">
    <property type="protein sequence ID" value="MEX6689098.1"/>
    <property type="molecule type" value="Genomic_DNA"/>
</dbReference>
<keyword evidence="3 7" id="KW-0812">Transmembrane</keyword>
<keyword evidence="5 7" id="KW-0472">Membrane</keyword>
<keyword evidence="4 7" id="KW-1133">Transmembrane helix</keyword>
<keyword evidence="10" id="KW-1185">Reference proteome</keyword>
<evidence type="ECO:0000313" key="10">
    <source>
        <dbReference type="Proteomes" id="UP001560573"/>
    </source>
</evidence>
<reference evidence="9 10" key="1">
    <citation type="submission" date="2023-07" db="EMBL/GenBank/DDBJ databases">
        <authorList>
            <person name="Lian W.-H."/>
        </authorList>
    </citation>
    <scope>NUCLEOTIDE SEQUENCE [LARGE SCALE GENOMIC DNA]</scope>
    <source>
        <strain evidence="9 10">SYSU DXS3180</strain>
    </source>
</reference>
<evidence type="ECO:0000259" key="8">
    <source>
        <dbReference type="Pfam" id="PF06738"/>
    </source>
</evidence>
<evidence type="ECO:0000256" key="6">
    <source>
        <dbReference type="ARBA" id="ARBA00034125"/>
    </source>
</evidence>
<keyword evidence="2" id="KW-1003">Cell membrane</keyword>
<evidence type="ECO:0000256" key="4">
    <source>
        <dbReference type="ARBA" id="ARBA00022989"/>
    </source>
</evidence>
<evidence type="ECO:0000256" key="2">
    <source>
        <dbReference type="ARBA" id="ARBA00022475"/>
    </source>
</evidence>